<dbReference type="CDD" id="cd22539">
    <property type="entry name" value="SP1_N"/>
    <property type="match status" value="1"/>
</dbReference>
<keyword evidence="8" id="KW-0808">Transferase</keyword>
<protein>
    <recommendedName>
        <fullName evidence="34">Anti-Muellerian hormone type-2 receptor</fullName>
        <ecNumber evidence="6">2.7.11.30</ecNumber>
    </recommendedName>
    <alternativeName>
        <fullName evidence="35">Anti-Muellerian hormone type II receptor</fullName>
    </alternativeName>
    <alternativeName>
        <fullName evidence="36">MIS type II receptor</fullName>
    </alternativeName>
</protein>
<evidence type="ECO:0000256" key="7">
    <source>
        <dbReference type="ARBA" id="ARBA00022527"/>
    </source>
</evidence>
<keyword evidence="10" id="KW-0479">Metal-binding</keyword>
<evidence type="ECO:0000256" key="4">
    <source>
        <dbReference type="ARBA" id="ARBA00004479"/>
    </source>
</evidence>
<evidence type="ECO:0000256" key="5">
    <source>
        <dbReference type="ARBA" id="ARBA00009605"/>
    </source>
</evidence>
<evidence type="ECO:0000256" key="35">
    <source>
        <dbReference type="ARBA" id="ARBA00075133"/>
    </source>
</evidence>
<evidence type="ECO:0000259" key="41">
    <source>
        <dbReference type="PROSITE" id="PS50157"/>
    </source>
</evidence>
<evidence type="ECO:0000256" key="21">
    <source>
        <dbReference type="ARBA" id="ARBA00023125"/>
    </source>
</evidence>
<keyword evidence="18" id="KW-0460">Magnesium</keyword>
<keyword evidence="27" id="KW-0464">Manganese</keyword>
<dbReference type="FunFam" id="1.10.510.10:FF:000487">
    <property type="entry name" value="Anti-Muellerian hormone type-2 receptor"/>
    <property type="match status" value="1"/>
</dbReference>
<dbReference type="Proteomes" id="UP000314981">
    <property type="component" value="Chromosome 5"/>
</dbReference>
<evidence type="ECO:0000256" key="16">
    <source>
        <dbReference type="ARBA" id="ARBA00022833"/>
    </source>
</evidence>
<keyword evidence="9 39" id="KW-0812">Transmembrane</keyword>
<feature type="domain" description="Protein kinase" evidence="40">
    <location>
        <begin position="868"/>
        <end position="1183"/>
    </location>
</feature>
<evidence type="ECO:0000256" key="8">
    <source>
        <dbReference type="ARBA" id="ARBA00022679"/>
    </source>
</evidence>
<evidence type="ECO:0000259" key="40">
    <source>
        <dbReference type="PROSITE" id="PS50011"/>
    </source>
</evidence>
<feature type="compositionally biased region" description="Low complexity" evidence="38">
    <location>
        <begin position="124"/>
        <end position="136"/>
    </location>
</feature>
<dbReference type="SUPFAM" id="SSF57667">
    <property type="entry name" value="beta-beta-alpha zinc fingers"/>
    <property type="match status" value="1"/>
</dbReference>
<keyword evidence="21" id="KW-0238">DNA-binding</keyword>
<evidence type="ECO:0000256" key="31">
    <source>
        <dbReference type="ARBA" id="ARBA00048773"/>
    </source>
</evidence>
<evidence type="ECO:0000256" key="37">
    <source>
        <dbReference type="PROSITE-ProRule" id="PRU00042"/>
    </source>
</evidence>
<reference evidence="42 43" key="1">
    <citation type="submission" date="2018-11" db="EMBL/GenBank/DDBJ databases">
        <title>Haplotype-resolved cattle genomes.</title>
        <authorList>
            <person name="Low W.Y."/>
            <person name="Tearle R."/>
            <person name="Bickhart D.M."/>
            <person name="Rosen B.D."/>
            <person name="Koren S."/>
            <person name="Rhie A."/>
            <person name="Hiendleder S."/>
            <person name="Phillippy A.M."/>
            <person name="Smith T.P.L."/>
            <person name="Williams J.L."/>
        </authorList>
    </citation>
    <scope>NUCLEOTIDE SEQUENCE [LARGE SCALE GENOMIC DNA]</scope>
</reference>
<dbReference type="GO" id="GO:0005024">
    <property type="term" value="F:transforming growth factor beta receptor activity"/>
    <property type="evidence" value="ECO:0007669"/>
    <property type="project" value="TreeGrafter"/>
</dbReference>
<comment type="subcellular location">
    <subcellularLocation>
        <location evidence="4">Membrane</location>
        <topology evidence="4">Single-pass type I membrane protein</topology>
    </subcellularLocation>
    <subcellularLocation>
        <location evidence="3">Nucleus</location>
    </subcellularLocation>
</comment>
<keyword evidence="26" id="KW-0325">Glycoprotein</keyword>
<evidence type="ECO:0000256" key="27">
    <source>
        <dbReference type="ARBA" id="ARBA00023211"/>
    </source>
</evidence>
<evidence type="ECO:0000256" key="30">
    <source>
        <dbReference type="ARBA" id="ARBA00047681"/>
    </source>
</evidence>
<comment type="cofactor">
    <cofactor evidence="2">
        <name>Mg(2+)</name>
        <dbReference type="ChEBI" id="CHEBI:18420"/>
    </cofactor>
</comment>
<organism evidence="42 43">
    <name type="scientific">Bos indicus x Bos taurus</name>
    <name type="common">Hybrid cattle</name>
    <dbReference type="NCBI Taxonomy" id="30522"/>
    <lineage>
        <taxon>Eukaryota</taxon>
        <taxon>Metazoa</taxon>
        <taxon>Chordata</taxon>
        <taxon>Craniata</taxon>
        <taxon>Vertebrata</taxon>
        <taxon>Euteleostomi</taxon>
        <taxon>Mammalia</taxon>
        <taxon>Eutheria</taxon>
        <taxon>Laurasiatheria</taxon>
        <taxon>Artiodactyla</taxon>
        <taxon>Ruminantia</taxon>
        <taxon>Pecora</taxon>
        <taxon>Bovidae</taxon>
        <taxon>Bovinae</taxon>
        <taxon>Bos</taxon>
    </lineage>
</organism>
<comment type="catalytic activity">
    <reaction evidence="31">
        <text>L-threonyl-[receptor-protein] + ATP = O-phospho-L-threonyl-[receptor-protein] + ADP + H(+)</text>
        <dbReference type="Rhea" id="RHEA:44880"/>
        <dbReference type="Rhea" id="RHEA-COMP:11024"/>
        <dbReference type="Rhea" id="RHEA-COMP:11025"/>
        <dbReference type="ChEBI" id="CHEBI:15378"/>
        <dbReference type="ChEBI" id="CHEBI:30013"/>
        <dbReference type="ChEBI" id="CHEBI:30616"/>
        <dbReference type="ChEBI" id="CHEBI:61977"/>
        <dbReference type="ChEBI" id="CHEBI:456216"/>
        <dbReference type="EC" id="2.7.11.30"/>
    </reaction>
</comment>
<dbReference type="CDD" id="cd23616">
    <property type="entry name" value="TFP_LU_ECD_AMHR2"/>
    <property type="match status" value="1"/>
</dbReference>
<comment type="catalytic activity">
    <reaction evidence="30">
        <text>L-seryl-[receptor-protein] + ATP = O-phospho-L-seryl-[receptor-protein] + ADP + H(+)</text>
        <dbReference type="Rhea" id="RHEA:18673"/>
        <dbReference type="Rhea" id="RHEA-COMP:11022"/>
        <dbReference type="Rhea" id="RHEA-COMP:11023"/>
        <dbReference type="ChEBI" id="CHEBI:15378"/>
        <dbReference type="ChEBI" id="CHEBI:29999"/>
        <dbReference type="ChEBI" id="CHEBI:30616"/>
        <dbReference type="ChEBI" id="CHEBI:83421"/>
        <dbReference type="ChEBI" id="CHEBI:456216"/>
        <dbReference type="EC" id="2.7.11.30"/>
    </reaction>
</comment>
<evidence type="ECO:0000256" key="20">
    <source>
        <dbReference type="ARBA" id="ARBA00023015"/>
    </source>
</evidence>
<keyword evidence="12" id="KW-0677">Repeat</keyword>
<dbReference type="Pfam" id="PF00069">
    <property type="entry name" value="Pkinase"/>
    <property type="match status" value="1"/>
</dbReference>
<dbReference type="GO" id="GO:0008270">
    <property type="term" value="F:zinc ion binding"/>
    <property type="evidence" value="ECO:0007669"/>
    <property type="project" value="UniProtKB-KW"/>
</dbReference>
<keyword evidence="15" id="KW-0418">Kinase</keyword>
<dbReference type="Gene3D" id="3.30.200.20">
    <property type="entry name" value="Phosphorylase Kinase, domain 1"/>
    <property type="match status" value="1"/>
</dbReference>
<gene>
    <name evidence="42" type="primary">SP1</name>
</gene>
<evidence type="ECO:0000256" key="15">
    <source>
        <dbReference type="ARBA" id="ARBA00022777"/>
    </source>
</evidence>
<evidence type="ECO:0000256" key="18">
    <source>
        <dbReference type="ARBA" id="ARBA00022842"/>
    </source>
</evidence>
<dbReference type="GO" id="GO:0005524">
    <property type="term" value="F:ATP binding"/>
    <property type="evidence" value="ECO:0007669"/>
    <property type="project" value="UniProtKB-KW"/>
</dbReference>
<dbReference type="STRING" id="30522.A0A4W2EQ02"/>
<evidence type="ECO:0000256" key="12">
    <source>
        <dbReference type="ARBA" id="ARBA00022737"/>
    </source>
</evidence>
<dbReference type="GO" id="GO:0005634">
    <property type="term" value="C:nucleus"/>
    <property type="evidence" value="ECO:0007669"/>
    <property type="project" value="UniProtKB-SubCell"/>
</dbReference>
<dbReference type="Gene3D" id="1.10.510.10">
    <property type="entry name" value="Transferase(Phosphotransferase) domain 1"/>
    <property type="match status" value="1"/>
</dbReference>
<feature type="region of interest" description="Disordered" evidence="38">
    <location>
        <begin position="109"/>
        <end position="142"/>
    </location>
</feature>
<evidence type="ECO:0000256" key="6">
    <source>
        <dbReference type="ARBA" id="ARBA00012401"/>
    </source>
</evidence>
<keyword evidence="20" id="KW-0805">Transcription regulation</keyword>
<dbReference type="GO" id="GO:0003677">
    <property type="term" value="F:DNA binding"/>
    <property type="evidence" value="ECO:0007669"/>
    <property type="project" value="UniProtKB-KW"/>
</dbReference>
<feature type="compositionally biased region" description="Polar residues" evidence="38">
    <location>
        <begin position="356"/>
        <end position="380"/>
    </location>
</feature>
<reference evidence="42" key="2">
    <citation type="submission" date="2025-08" db="UniProtKB">
        <authorList>
            <consortium name="Ensembl"/>
        </authorList>
    </citation>
    <scope>IDENTIFICATION</scope>
</reference>
<dbReference type="PROSITE" id="PS00028">
    <property type="entry name" value="ZINC_FINGER_C2H2_1"/>
    <property type="match status" value="2"/>
</dbReference>
<feature type="compositionally biased region" description="Low complexity" evidence="38">
    <location>
        <begin position="72"/>
        <end position="85"/>
    </location>
</feature>
<dbReference type="PROSITE" id="PS50011">
    <property type="entry name" value="PROTEIN_KINASE_DOM"/>
    <property type="match status" value="1"/>
</dbReference>
<feature type="compositionally biased region" description="Polar residues" evidence="38">
    <location>
        <begin position="109"/>
        <end position="123"/>
    </location>
</feature>
<keyword evidence="28" id="KW-0539">Nucleus</keyword>
<feature type="compositionally biased region" description="Low complexity" evidence="38">
    <location>
        <begin position="381"/>
        <end position="396"/>
    </location>
</feature>
<evidence type="ECO:0000256" key="17">
    <source>
        <dbReference type="ARBA" id="ARBA00022840"/>
    </source>
</evidence>
<keyword evidence="17" id="KW-0067">ATP-binding</keyword>
<feature type="transmembrane region" description="Helical" evidence="39">
    <location>
        <begin position="812"/>
        <end position="835"/>
    </location>
</feature>
<dbReference type="FunFam" id="3.30.160.60:FF:000061">
    <property type="entry name" value="Transcription factor Sp3"/>
    <property type="match status" value="1"/>
</dbReference>
<dbReference type="InterPro" id="IPR000333">
    <property type="entry name" value="TGFB_receptor"/>
</dbReference>
<keyword evidence="14 37" id="KW-0863">Zinc-finger</keyword>
<keyword evidence="11" id="KW-0732">Signal</keyword>
<comment type="function">
    <text evidence="32">On ligand binding, forms a receptor complex consisting of two type II and two type I transmembrane serine/threonine kinases. Type II receptors phosphorylate and activate type I receptors which autophosphorylate, then bind and activate SMAD transcriptional regulators. Receptor for anti-Muellerian hormone.</text>
</comment>
<comment type="subunit">
    <text evidence="33">Interacts with type I receptor ACVR1.</text>
</comment>
<dbReference type="SMART" id="SM00355">
    <property type="entry name" value="ZnF_C2H2"/>
    <property type="match status" value="2"/>
</dbReference>
<dbReference type="PANTHER" id="PTHR23255">
    <property type="entry name" value="TRANSFORMING GROWTH FACTOR-BETA RECEPTOR TYPE I AND II"/>
    <property type="match status" value="1"/>
</dbReference>
<feature type="domain" description="C2H2-type" evidence="41">
    <location>
        <begin position="627"/>
        <end position="656"/>
    </location>
</feature>
<evidence type="ECO:0000256" key="39">
    <source>
        <dbReference type="SAM" id="Phobius"/>
    </source>
</evidence>
<evidence type="ECO:0000256" key="10">
    <source>
        <dbReference type="ARBA" id="ARBA00022723"/>
    </source>
</evidence>
<keyword evidence="16" id="KW-0862">Zinc</keyword>
<evidence type="ECO:0000256" key="14">
    <source>
        <dbReference type="ARBA" id="ARBA00022771"/>
    </source>
</evidence>
<dbReference type="GO" id="GO:0030509">
    <property type="term" value="P:BMP signaling pathway"/>
    <property type="evidence" value="ECO:0007669"/>
    <property type="project" value="TreeGrafter"/>
</dbReference>
<dbReference type="Gene3D" id="3.30.160.60">
    <property type="entry name" value="Classic Zinc Finger"/>
    <property type="match status" value="2"/>
</dbReference>
<feature type="region of interest" description="Disordered" evidence="38">
    <location>
        <begin position="1"/>
        <end position="93"/>
    </location>
</feature>
<evidence type="ECO:0000256" key="25">
    <source>
        <dbReference type="ARBA" id="ARBA00023170"/>
    </source>
</evidence>
<keyword evidence="43" id="KW-1185">Reference proteome</keyword>
<evidence type="ECO:0000256" key="32">
    <source>
        <dbReference type="ARBA" id="ARBA00057747"/>
    </source>
</evidence>
<feature type="region of interest" description="Disordered" evidence="38">
    <location>
        <begin position="565"/>
        <end position="602"/>
    </location>
</feature>
<dbReference type="InterPro" id="IPR000719">
    <property type="entry name" value="Prot_kinase_dom"/>
</dbReference>
<keyword evidence="19 39" id="KW-1133">Transmembrane helix</keyword>
<keyword evidence="13" id="KW-0547">Nucleotide-binding</keyword>
<evidence type="ECO:0000256" key="24">
    <source>
        <dbReference type="ARBA" id="ARBA00023163"/>
    </source>
</evidence>
<evidence type="ECO:0000256" key="23">
    <source>
        <dbReference type="ARBA" id="ARBA00023157"/>
    </source>
</evidence>
<dbReference type="Gene3D" id="2.10.60.10">
    <property type="entry name" value="CD59"/>
    <property type="match status" value="1"/>
</dbReference>
<evidence type="ECO:0000256" key="19">
    <source>
        <dbReference type="ARBA" id="ARBA00022989"/>
    </source>
</evidence>
<evidence type="ECO:0000256" key="2">
    <source>
        <dbReference type="ARBA" id="ARBA00001946"/>
    </source>
</evidence>
<feature type="region of interest" description="Disordered" evidence="38">
    <location>
        <begin position="341"/>
        <end position="396"/>
    </location>
</feature>
<proteinExistence type="inferred from homology"/>
<dbReference type="GO" id="GO:0043235">
    <property type="term" value="C:receptor complex"/>
    <property type="evidence" value="ECO:0007669"/>
    <property type="project" value="TreeGrafter"/>
</dbReference>
<evidence type="ECO:0000256" key="13">
    <source>
        <dbReference type="ARBA" id="ARBA00022741"/>
    </source>
</evidence>
<dbReference type="Ensembl" id="ENSBIXT00000048755.1">
    <property type="protein sequence ID" value="ENSBIXP00000038848.1"/>
    <property type="gene ID" value="ENSBIXG00000022746.1"/>
</dbReference>
<dbReference type="SUPFAM" id="SSF56112">
    <property type="entry name" value="Protein kinase-like (PK-like)"/>
    <property type="match status" value="1"/>
</dbReference>
<dbReference type="PANTHER" id="PTHR23255:SF49">
    <property type="entry name" value="ANTI-MUELLERIAN HORMONE TYPE-2 RECEPTOR"/>
    <property type="match status" value="1"/>
</dbReference>
<dbReference type="PROSITE" id="PS50157">
    <property type="entry name" value="ZINC_FINGER_C2H2_2"/>
    <property type="match status" value="2"/>
</dbReference>
<evidence type="ECO:0000256" key="33">
    <source>
        <dbReference type="ARBA" id="ARBA00065680"/>
    </source>
</evidence>
<keyword evidence="24" id="KW-0804">Transcription</keyword>
<accession>A0A4W2EQ02</accession>
<feature type="compositionally biased region" description="Gly residues" evidence="38">
    <location>
        <begin position="20"/>
        <end position="32"/>
    </location>
</feature>
<evidence type="ECO:0000313" key="42">
    <source>
        <dbReference type="Ensembl" id="ENSBIXP00000038848.1"/>
    </source>
</evidence>
<evidence type="ECO:0000313" key="43">
    <source>
        <dbReference type="Proteomes" id="UP000314981"/>
    </source>
</evidence>
<feature type="compositionally biased region" description="Low complexity" evidence="38">
    <location>
        <begin position="33"/>
        <end position="48"/>
    </location>
</feature>
<dbReference type="InterPro" id="IPR045860">
    <property type="entry name" value="Snake_toxin-like_sf"/>
</dbReference>
<dbReference type="FunFam" id="3.30.200.20:FF:000349">
    <property type="entry name" value="Anti-Muellerian hormone type-2 receptor"/>
    <property type="match status" value="1"/>
</dbReference>
<reference evidence="42" key="3">
    <citation type="submission" date="2025-09" db="UniProtKB">
        <authorList>
            <consortium name="Ensembl"/>
        </authorList>
    </citation>
    <scope>IDENTIFICATION</scope>
</reference>
<evidence type="ECO:0000256" key="11">
    <source>
        <dbReference type="ARBA" id="ARBA00022729"/>
    </source>
</evidence>
<dbReference type="InterPro" id="IPR011009">
    <property type="entry name" value="Kinase-like_dom_sf"/>
</dbReference>
<evidence type="ECO:0000256" key="36">
    <source>
        <dbReference type="ARBA" id="ARBA00083687"/>
    </source>
</evidence>
<keyword evidence="25" id="KW-0675">Receptor</keyword>
<comment type="similarity">
    <text evidence="5">Belongs to the protein kinase superfamily. TKL Ser/Thr protein kinase family. TGFB receptor subfamily.</text>
</comment>
<dbReference type="EC" id="2.7.11.30" evidence="6"/>
<dbReference type="AlphaFoldDB" id="A0A4W2EQ02"/>
<comment type="cofactor">
    <cofactor evidence="1">
        <name>Mn(2+)</name>
        <dbReference type="ChEBI" id="CHEBI:29035"/>
    </cofactor>
</comment>
<evidence type="ECO:0000256" key="34">
    <source>
        <dbReference type="ARBA" id="ARBA00072617"/>
    </source>
</evidence>
<evidence type="ECO:0000256" key="22">
    <source>
        <dbReference type="ARBA" id="ARBA00023136"/>
    </source>
</evidence>
<comment type="similarity">
    <text evidence="29">Belongs to the Sp1 C2H2-type zinc-finger protein family.</text>
</comment>
<evidence type="ECO:0000256" key="26">
    <source>
        <dbReference type="ARBA" id="ARBA00023180"/>
    </source>
</evidence>
<evidence type="ECO:0000256" key="28">
    <source>
        <dbReference type="ARBA" id="ARBA00023242"/>
    </source>
</evidence>
<evidence type="ECO:0000256" key="29">
    <source>
        <dbReference type="ARBA" id="ARBA00038409"/>
    </source>
</evidence>
<keyword evidence="23" id="KW-1015">Disulfide bond</keyword>
<sequence>MSDQDHSMDEMTAVVKIEKGVGGNNGGNGNGSGAFSQARSSSAGSSSSSGGGGQESQPSPLALLAATCSRIESPNENSNNSQGPSQSGGTGELDLTATQLSQGANGWQIISSSSGATPTSKEQSGSSTNGNNGSESSKNRTVSGGQYVVAATSNLQNQQVLTGLPGVMPNIQYQVIPQFQTVDGQQLQFAATGAQVQQDGSGQIQIIPGANQQIITNRGSGGNIIAAMPNLLQQAVPLQGLANNVLSGQTQYVTNVPVALNGNITLLPVNSVSAATLTPSSQAVTISSSGSQESGSQPVTSGTAISSASLVSSQASSSSFFTNANSYSTTTTTSNMGIMNFTTSGSAGTSSQSQTPQRVSGLQGSDTLNIQQNQTSGGSLQASQQKEGEQNQQTQQQQQILIQPQLVQGGQALQALQAAPLSGQTFTTQAITQETLQNLQLQAVPNSGPIIIRTPTVGPNGQVSWQTLQLQNLQVQNPQAQTITLAPMQGVSLGQTSSSSTTLTPIASAASIPAGTVTVNAAQLSSMPGLQTINLSALGASGIQVHQLPSLPLAIANASGDHGAQLGLHGAGGDGIHDDPTGGEEGENSPDPQPQAGRRTRREACTCPYCKDSEGRGSGDPGKKKQHICHMQGCGKVYGKTSHLRAHLRWHTGERPFMCTWSFCGKRFTRSDELQRHKRTHTAPPSRRTCVFFEAPGVRGSTQNLGKLLDAGPGPPRVIHCLYSRCCFGIWNLTQDQAQVEMQGCRDSDEPGCESPRCDPSPRAHPRPSSTLFTCSCGADFCNANYSHLPPLGSPGTPGLEGPQAISGESTWIALLLLGLLLLLLLLSSSILALLQRKACRERGGPEPEPESDSGRDWSAELPELPELCFSQVIREGGHAVVWAGQLQGKLVAIKAFPLRAVAQFQAERALYELPGLQHDHIVRFITASRGCPGPLPCGPLLVLELHPKGSLCHYLTQHTSDWGSSLRMALSLAQGLAFLHEERWQDGQYKPGIAHRDLSSQNVLVRDDGSCAIGDLGLALVLPGLAQPPTWAPSQPRGPAAIMEAGTQRYMAPELLDKTLDLQDWGTALRRADIYSLALLLWEIMSRCPDLRPDSRPPPFQLAYEAELGSAPTACELWTLAVEERRRPHVPSTWCCLTTDPGGLRELLEDCWDADPEARLTAECVQQRLAALASPEEAHLFPEGCAQDCSLCCLEDHFSTPPVCHSPQ</sequence>
<feature type="domain" description="C2H2-type" evidence="41">
    <location>
        <begin position="657"/>
        <end position="686"/>
    </location>
</feature>
<evidence type="ECO:0000256" key="9">
    <source>
        <dbReference type="ARBA" id="ARBA00022692"/>
    </source>
</evidence>
<dbReference type="FunFam" id="3.30.160.60:FF:000014">
    <property type="entry name" value="Transcription factor Sp3"/>
    <property type="match status" value="1"/>
</dbReference>
<evidence type="ECO:0000256" key="38">
    <source>
        <dbReference type="SAM" id="MobiDB-lite"/>
    </source>
</evidence>
<feature type="compositionally biased region" description="Low complexity" evidence="38">
    <location>
        <begin position="342"/>
        <end position="355"/>
    </location>
</feature>
<dbReference type="GO" id="GO:0005886">
    <property type="term" value="C:plasma membrane"/>
    <property type="evidence" value="ECO:0007669"/>
    <property type="project" value="TreeGrafter"/>
</dbReference>
<dbReference type="InterPro" id="IPR013087">
    <property type="entry name" value="Znf_C2H2_type"/>
</dbReference>
<keyword evidence="22 39" id="KW-0472">Membrane</keyword>
<keyword evidence="7" id="KW-0723">Serine/threonine-protein kinase</keyword>
<name>A0A4W2EQ02_BOBOX</name>
<dbReference type="SUPFAM" id="SSF57302">
    <property type="entry name" value="Snake toxin-like"/>
    <property type="match status" value="1"/>
</dbReference>
<evidence type="ECO:0000256" key="1">
    <source>
        <dbReference type="ARBA" id="ARBA00001936"/>
    </source>
</evidence>
<dbReference type="InterPro" id="IPR036236">
    <property type="entry name" value="Znf_C2H2_sf"/>
</dbReference>
<evidence type="ECO:0000256" key="3">
    <source>
        <dbReference type="ARBA" id="ARBA00004123"/>
    </source>
</evidence>